<proteinExistence type="predicted"/>
<dbReference type="RefSeq" id="WP_058232972.1">
    <property type="nucleotide sequence ID" value="NZ_FMYG01000006.1"/>
</dbReference>
<dbReference type="STRING" id="993073.AS029_12800"/>
<dbReference type="Proteomes" id="UP000183203">
    <property type="component" value="Unassembled WGS sequence"/>
</dbReference>
<reference evidence="1" key="1">
    <citation type="submission" date="2016-09" db="EMBL/GenBank/DDBJ databases">
        <authorList>
            <person name="Capua I."/>
            <person name="De Benedictis P."/>
            <person name="Joannis T."/>
            <person name="Lombin L.H."/>
            <person name="Cattoli G."/>
        </authorList>
    </citation>
    <scope>NUCLEOTIDE SEQUENCE [LARGE SCALE GENOMIC DNA]</scope>
    <source>
        <strain evidence="1">NIO-1002</strain>
    </source>
</reference>
<dbReference type="AlphaFoldDB" id="A0A1G6NUL2"/>
<evidence type="ECO:0000313" key="1">
    <source>
        <dbReference type="EMBL" id="SDC70926.1"/>
    </source>
</evidence>
<sequence>MGQRETQAALFAAIEEHTKTVLSSSLNSAPKAAALADLALAYRYASGGPQPGSVTVEKG</sequence>
<accession>A0A1G6NUL2</accession>
<organism evidence="1">
    <name type="scientific">Microbacterium enclense</name>
    <dbReference type="NCBI Taxonomy" id="993073"/>
    <lineage>
        <taxon>Bacteria</taxon>
        <taxon>Bacillati</taxon>
        <taxon>Actinomycetota</taxon>
        <taxon>Actinomycetes</taxon>
        <taxon>Micrococcales</taxon>
        <taxon>Microbacteriaceae</taxon>
        <taxon>Microbacterium</taxon>
    </lineage>
</organism>
<protein>
    <submittedName>
        <fullName evidence="1">Uncharacterized protein</fullName>
    </submittedName>
</protein>
<name>A0A1G6NUL2_9MICO</name>
<dbReference type="EMBL" id="FMYG01000006">
    <property type="protein sequence ID" value="SDC70926.1"/>
    <property type="molecule type" value="Genomic_DNA"/>
</dbReference>
<gene>
    <name evidence="1" type="ORF">SAMN05216418_2840</name>
</gene>